<keyword evidence="3 5" id="KW-1133">Transmembrane helix</keyword>
<gene>
    <name evidence="7" type="ORF">GORHZ_200_00100</name>
</gene>
<feature type="transmembrane region" description="Helical" evidence="5">
    <location>
        <begin position="49"/>
        <end position="69"/>
    </location>
</feature>
<accession>K6X2E9</accession>
<comment type="caution">
    <text evidence="7">The sequence shown here is derived from an EMBL/GenBank/DDBJ whole genome shotgun (WGS) entry which is preliminary data.</text>
</comment>
<feature type="transmembrane region" description="Helical" evidence="5">
    <location>
        <begin position="225"/>
        <end position="247"/>
    </location>
</feature>
<dbReference type="InterPro" id="IPR011701">
    <property type="entry name" value="MFS"/>
</dbReference>
<feature type="transmembrane region" description="Helical" evidence="5">
    <location>
        <begin position="81"/>
        <end position="100"/>
    </location>
</feature>
<dbReference type="AlphaFoldDB" id="K6X2E9"/>
<evidence type="ECO:0000256" key="2">
    <source>
        <dbReference type="ARBA" id="ARBA00022692"/>
    </source>
</evidence>
<dbReference type="SUPFAM" id="SSF103473">
    <property type="entry name" value="MFS general substrate transporter"/>
    <property type="match status" value="1"/>
</dbReference>
<dbReference type="GO" id="GO:0022857">
    <property type="term" value="F:transmembrane transporter activity"/>
    <property type="evidence" value="ECO:0007669"/>
    <property type="project" value="InterPro"/>
</dbReference>
<reference evidence="7 8" key="1">
    <citation type="submission" date="2012-08" db="EMBL/GenBank/DDBJ databases">
        <title>Whole genome shotgun sequence of Gordonia rhizosphera NBRC 16068.</title>
        <authorList>
            <person name="Takarada H."/>
            <person name="Isaki S."/>
            <person name="Hosoyama A."/>
            <person name="Tsuchikane K."/>
            <person name="Katsumata H."/>
            <person name="Baba S."/>
            <person name="Ohji S."/>
            <person name="Yamazaki S."/>
            <person name="Fujita N."/>
        </authorList>
    </citation>
    <scope>NUCLEOTIDE SEQUENCE [LARGE SCALE GENOMIC DNA]</scope>
    <source>
        <strain evidence="7 8">NBRC 16068</strain>
    </source>
</reference>
<dbReference type="RefSeq" id="WP_006337821.1">
    <property type="nucleotide sequence ID" value="NZ_BAHC01000200.1"/>
</dbReference>
<evidence type="ECO:0000313" key="7">
    <source>
        <dbReference type="EMBL" id="GAB92974.1"/>
    </source>
</evidence>
<dbReference type="PANTHER" id="PTHR23527">
    <property type="entry name" value="BLL3282 PROTEIN"/>
    <property type="match status" value="1"/>
</dbReference>
<dbReference type="PANTHER" id="PTHR23527:SF1">
    <property type="entry name" value="BLL3282 PROTEIN"/>
    <property type="match status" value="1"/>
</dbReference>
<evidence type="ECO:0000313" key="8">
    <source>
        <dbReference type="Proteomes" id="UP000008363"/>
    </source>
</evidence>
<proteinExistence type="predicted"/>
<sequence length="407" mass="41564">MVATPTVSAARRWSILGCSLMAALATASIAGGVAFLIPELQSSAGMSLPQASTLAAAAGVGLLLTTVPWGWALDRRGEREILLISLSATVVVTGAAVAAAATHQAFWIIGLLLLLAGAVSASTNGASGRIVVGWFPPDQRGTAMGIRQMAQPLGIGVCALTVPVLAEQFGVAAGLSVFLVVAVVALLGTVVGIIDPPVHAPVRKPDGSPAVAENPYRRSSYLIRIHLVSVLLVIPQLMLWTFVPVWLIDDRGWAAATAGVLVTVTQILGALGRIGAGRWSDVWGSRMRPVQVIAIVGAILMAGLAVTDRIGSPVAVIFMVAASIVAVADNGLAFTAIAEYAGPRWSGRGLAIQNTGQYLIASLSIPAIGAIIAAAGYPAAFGLVALAPLLAIGIVPVALEVRDDAND</sequence>
<feature type="transmembrane region" description="Helical" evidence="5">
    <location>
        <begin position="106"/>
        <end position="128"/>
    </location>
</feature>
<feature type="transmembrane region" description="Helical" evidence="5">
    <location>
        <begin position="149"/>
        <end position="166"/>
    </location>
</feature>
<comment type="subcellular location">
    <subcellularLocation>
        <location evidence="1">Cell membrane</location>
        <topology evidence="1">Multi-pass membrane protein</topology>
    </subcellularLocation>
</comment>
<dbReference type="STRING" id="1108045.GORHZ_200_00100"/>
<evidence type="ECO:0000256" key="4">
    <source>
        <dbReference type="ARBA" id="ARBA00023136"/>
    </source>
</evidence>
<feature type="transmembrane region" description="Helical" evidence="5">
    <location>
        <begin position="358"/>
        <end position="377"/>
    </location>
</feature>
<feature type="transmembrane region" description="Helical" evidence="5">
    <location>
        <begin position="253"/>
        <end position="276"/>
    </location>
</feature>
<feature type="transmembrane region" description="Helical" evidence="5">
    <location>
        <begin position="313"/>
        <end position="337"/>
    </location>
</feature>
<dbReference type="Proteomes" id="UP000008363">
    <property type="component" value="Unassembled WGS sequence"/>
</dbReference>
<feature type="transmembrane region" description="Helical" evidence="5">
    <location>
        <begin position="288"/>
        <end position="307"/>
    </location>
</feature>
<evidence type="ECO:0000256" key="1">
    <source>
        <dbReference type="ARBA" id="ARBA00004651"/>
    </source>
</evidence>
<protein>
    <submittedName>
        <fullName evidence="7">Putative major facilitator superfamily transporter</fullName>
    </submittedName>
</protein>
<feature type="transmembrane region" description="Helical" evidence="5">
    <location>
        <begin position="383"/>
        <end position="401"/>
    </location>
</feature>
<dbReference type="EMBL" id="BAHC01000200">
    <property type="protein sequence ID" value="GAB92974.1"/>
    <property type="molecule type" value="Genomic_DNA"/>
</dbReference>
<dbReference type="Pfam" id="PF07690">
    <property type="entry name" value="MFS_1"/>
    <property type="match status" value="1"/>
</dbReference>
<keyword evidence="2 5" id="KW-0812">Transmembrane</keyword>
<evidence type="ECO:0000259" key="6">
    <source>
        <dbReference type="PROSITE" id="PS50850"/>
    </source>
</evidence>
<feature type="transmembrane region" description="Helical" evidence="5">
    <location>
        <begin position="12"/>
        <end position="37"/>
    </location>
</feature>
<dbReference type="eggNOG" id="COG2271">
    <property type="taxonomic scope" value="Bacteria"/>
</dbReference>
<evidence type="ECO:0000256" key="5">
    <source>
        <dbReference type="SAM" id="Phobius"/>
    </source>
</evidence>
<dbReference type="PROSITE" id="PS50850">
    <property type="entry name" value="MFS"/>
    <property type="match status" value="1"/>
</dbReference>
<evidence type="ECO:0000256" key="3">
    <source>
        <dbReference type="ARBA" id="ARBA00022989"/>
    </source>
</evidence>
<name>K6X2E9_9ACTN</name>
<dbReference type="InterPro" id="IPR020846">
    <property type="entry name" value="MFS_dom"/>
</dbReference>
<dbReference type="OrthoDB" id="8628659at2"/>
<dbReference type="InterPro" id="IPR036259">
    <property type="entry name" value="MFS_trans_sf"/>
</dbReference>
<dbReference type="GO" id="GO:0005886">
    <property type="term" value="C:plasma membrane"/>
    <property type="evidence" value="ECO:0007669"/>
    <property type="project" value="UniProtKB-SubCell"/>
</dbReference>
<feature type="domain" description="Major facilitator superfamily (MFS) profile" evidence="6">
    <location>
        <begin position="1"/>
        <end position="405"/>
    </location>
</feature>
<dbReference type="Gene3D" id="1.20.1250.20">
    <property type="entry name" value="MFS general substrate transporter like domains"/>
    <property type="match status" value="2"/>
</dbReference>
<keyword evidence="4 5" id="KW-0472">Membrane</keyword>
<organism evidence="7 8">
    <name type="scientific">Gordonia rhizosphera NBRC 16068</name>
    <dbReference type="NCBI Taxonomy" id="1108045"/>
    <lineage>
        <taxon>Bacteria</taxon>
        <taxon>Bacillati</taxon>
        <taxon>Actinomycetota</taxon>
        <taxon>Actinomycetes</taxon>
        <taxon>Mycobacteriales</taxon>
        <taxon>Gordoniaceae</taxon>
        <taxon>Gordonia</taxon>
    </lineage>
</organism>
<dbReference type="InterPro" id="IPR052952">
    <property type="entry name" value="MFS-Transporter"/>
</dbReference>
<keyword evidence="8" id="KW-1185">Reference proteome</keyword>
<feature type="transmembrane region" description="Helical" evidence="5">
    <location>
        <begin position="172"/>
        <end position="194"/>
    </location>
</feature>